<protein>
    <submittedName>
        <fullName evidence="2">Competence protein</fullName>
    </submittedName>
</protein>
<name>A0A7D9N7Q1_LACJH</name>
<sequence length="329" mass="38804">MLNWPRCIREYKRIFRLKKGDEKIISLFAYIILGDKMYAAILNKKLVLAIKEAEQVNKGFKKLNQDYYTCPSCRKRMILILSEEKLPFFKHFYQVRGTGEKEEHYQSKQLLCTALKANGVNAEVEVPLLDQQLRADVLVENKLAFEVQCAPLSETEFKHRHSLYEKLSIKDIWIVGQRHYLKNKLNRSKEIFLRYSPKWQWYYLEINPFSCVITLKYNILKAAVSSEISYDIKHFSLDEKGIANLFTFAPTNRRNIKYSSIQDQKIYLQKQITHKSKLGLEIASLLYQLHFSVADIPEKLFLELREPKEKSPIITYLQKKLDDSKNHLA</sequence>
<dbReference type="Pfam" id="PF06054">
    <property type="entry name" value="CoiA_nuc"/>
    <property type="match status" value="1"/>
</dbReference>
<organism evidence="2 3">
    <name type="scientific">Lactobacillus johnsonii N6.2</name>
    <dbReference type="NCBI Taxonomy" id="1408186"/>
    <lineage>
        <taxon>Bacteria</taxon>
        <taxon>Bacillati</taxon>
        <taxon>Bacillota</taxon>
        <taxon>Bacilli</taxon>
        <taxon>Lactobacillales</taxon>
        <taxon>Lactobacillaceae</taxon>
        <taxon>Lactobacillus</taxon>
    </lineage>
</organism>
<evidence type="ECO:0000313" key="2">
    <source>
        <dbReference type="EMBL" id="AHA97701.1"/>
    </source>
</evidence>
<accession>A0A7D9N7Q1</accession>
<evidence type="ECO:0000259" key="1">
    <source>
        <dbReference type="Pfam" id="PF06054"/>
    </source>
</evidence>
<dbReference type="InterPro" id="IPR021176">
    <property type="entry name" value="Competence-induced_CoiA"/>
</dbReference>
<dbReference type="PIRSF" id="PIRSF007487">
    <property type="entry name" value="Competence-induced_CoiA_bac"/>
    <property type="match status" value="1"/>
</dbReference>
<dbReference type="Proteomes" id="UP000018522">
    <property type="component" value="Chromosome"/>
</dbReference>
<feature type="domain" description="Competence protein CoiA nuclease-like" evidence="1">
    <location>
        <begin position="100"/>
        <end position="247"/>
    </location>
</feature>
<dbReference type="AlphaFoldDB" id="A0A7D9N7Q1"/>
<reference evidence="2 3" key="1">
    <citation type="journal article" date="2014" name="Genome Announc.">
        <title>Complete Genome Sequences of Lactobacillus johnsonii Strain N6.2 and Lactobacillus reuteri Strain TD1.</title>
        <authorList>
            <person name="Leonard M.T."/>
            <person name="Valladares R.B."/>
            <person name="Ardissone A."/>
            <person name="Gonzalez C.F."/>
            <person name="Lorca G.L."/>
            <person name="Triplett E.W."/>
        </authorList>
    </citation>
    <scope>NUCLEOTIDE SEQUENCE [LARGE SCALE GENOMIC DNA]</scope>
    <source>
        <strain evidence="2 3">N6.2</strain>
    </source>
</reference>
<proteinExistence type="predicted"/>
<evidence type="ECO:0000313" key="3">
    <source>
        <dbReference type="Proteomes" id="UP000018522"/>
    </source>
</evidence>
<dbReference type="InterPro" id="IPR010330">
    <property type="entry name" value="CoiA_nuc"/>
</dbReference>
<gene>
    <name evidence="2" type="ORF">T285_06700</name>
</gene>
<dbReference type="KEGG" id="ljn:T285_06700"/>
<dbReference type="EMBL" id="CP006811">
    <property type="protein sequence ID" value="AHA97701.1"/>
    <property type="molecule type" value="Genomic_DNA"/>
</dbReference>